<dbReference type="EMBL" id="JACGWJ010000001">
    <property type="protein sequence ID" value="KAL0442221.1"/>
    <property type="molecule type" value="Genomic_DNA"/>
</dbReference>
<gene>
    <name evidence="1" type="ORF">Sradi_0161000</name>
</gene>
<protein>
    <submittedName>
        <fullName evidence="1">Uncharacterized protein</fullName>
    </submittedName>
</protein>
<sequence length="91" mass="9768">MTVLVAHERAHLARLESPSVGPLAIMSITPLVEMLSKLISSVGTSFSRRSLLIRGSFAAARPYGSYGGKTVPPSFCIFFLYPHNPSGSQFG</sequence>
<name>A0AAW2WLW6_SESRA</name>
<reference evidence="1" key="1">
    <citation type="submission" date="2020-06" db="EMBL/GenBank/DDBJ databases">
        <authorList>
            <person name="Li T."/>
            <person name="Hu X."/>
            <person name="Zhang T."/>
            <person name="Song X."/>
            <person name="Zhang H."/>
            <person name="Dai N."/>
            <person name="Sheng W."/>
            <person name="Hou X."/>
            <person name="Wei L."/>
        </authorList>
    </citation>
    <scope>NUCLEOTIDE SEQUENCE</scope>
    <source>
        <strain evidence="1">G02</strain>
        <tissue evidence="1">Leaf</tissue>
    </source>
</reference>
<proteinExistence type="predicted"/>
<accession>A0AAW2WLW6</accession>
<comment type="caution">
    <text evidence="1">The sequence shown here is derived from an EMBL/GenBank/DDBJ whole genome shotgun (WGS) entry which is preliminary data.</text>
</comment>
<organism evidence="1">
    <name type="scientific">Sesamum radiatum</name>
    <name type="common">Black benniseed</name>
    <dbReference type="NCBI Taxonomy" id="300843"/>
    <lineage>
        <taxon>Eukaryota</taxon>
        <taxon>Viridiplantae</taxon>
        <taxon>Streptophyta</taxon>
        <taxon>Embryophyta</taxon>
        <taxon>Tracheophyta</taxon>
        <taxon>Spermatophyta</taxon>
        <taxon>Magnoliopsida</taxon>
        <taxon>eudicotyledons</taxon>
        <taxon>Gunneridae</taxon>
        <taxon>Pentapetalae</taxon>
        <taxon>asterids</taxon>
        <taxon>lamiids</taxon>
        <taxon>Lamiales</taxon>
        <taxon>Pedaliaceae</taxon>
        <taxon>Sesamum</taxon>
    </lineage>
</organism>
<evidence type="ECO:0000313" key="1">
    <source>
        <dbReference type="EMBL" id="KAL0442221.1"/>
    </source>
</evidence>
<dbReference type="AlphaFoldDB" id="A0AAW2WLW6"/>
<reference evidence="1" key="2">
    <citation type="journal article" date="2024" name="Plant">
        <title>Genomic evolution and insights into agronomic trait innovations of Sesamum species.</title>
        <authorList>
            <person name="Miao H."/>
            <person name="Wang L."/>
            <person name="Qu L."/>
            <person name="Liu H."/>
            <person name="Sun Y."/>
            <person name="Le M."/>
            <person name="Wang Q."/>
            <person name="Wei S."/>
            <person name="Zheng Y."/>
            <person name="Lin W."/>
            <person name="Duan Y."/>
            <person name="Cao H."/>
            <person name="Xiong S."/>
            <person name="Wang X."/>
            <person name="Wei L."/>
            <person name="Li C."/>
            <person name="Ma Q."/>
            <person name="Ju M."/>
            <person name="Zhao R."/>
            <person name="Li G."/>
            <person name="Mu C."/>
            <person name="Tian Q."/>
            <person name="Mei H."/>
            <person name="Zhang T."/>
            <person name="Gao T."/>
            <person name="Zhang H."/>
        </authorList>
    </citation>
    <scope>NUCLEOTIDE SEQUENCE</scope>
    <source>
        <strain evidence="1">G02</strain>
    </source>
</reference>